<proteinExistence type="predicted"/>
<organism evidence="1 2">
    <name type="scientific">Parelaphostrongylus tenuis</name>
    <name type="common">Meningeal worm</name>
    <dbReference type="NCBI Taxonomy" id="148309"/>
    <lineage>
        <taxon>Eukaryota</taxon>
        <taxon>Metazoa</taxon>
        <taxon>Ecdysozoa</taxon>
        <taxon>Nematoda</taxon>
        <taxon>Chromadorea</taxon>
        <taxon>Rhabditida</taxon>
        <taxon>Rhabditina</taxon>
        <taxon>Rhabditomorpha</taxon>
        <taxon>Strongyloidea</taxon>
        <taxon>Metastrongylidae</taxon>
        <taxon>Parelaphostrongylus</taxon>
    </lineage>
</organism>
<reference evidence="1" key="1">
    <citation type="submission" date="2021-06" db="EMBL/GenBank/DDBJ databases">
        <title>Parelaphostrongylus tenuis whole genome reference sequence.</title>
        <authorList>
            <person name="Garwood T.J."/>
            <person name="Larsen P.A."/>
            <person name="Fountain-Jones N.M."/>
            <person name="Garbe J.R."/>
            <person name="Macchietto M.G."/>
            <person name="Kania S.A."/>
            <person name="Gerhold R.W."/>
            <person name="Richards J.E."/>
            <person name="Wolf T.M."/>
        </authorList>
    </citation>
    <scope>NUCLEOTIDE SEQUENCE</scope>
    <source>
        <strain evidence="1">MNPRO001-30</strain>
        <tissue evidence="1">Meninges</tissue>
    </source>
</reference>
<sequence length="326" mass="36688">MPREWCVSRRILHRFFRLRQRHAALAADDTLAVWSFPRATRRPVDGVQNVSVKAKQTERRQPVWCWLHTTSRGLISIAIGKFKCYEDADQIKMSSNSDRSESHNVSVCMSGSRYNNTVNLPNVRKEVFTESALQKQGARPLNPPASLGGTRSLLVRVLFPYPPPGDAPRALATNRAGSLKEGGQQRVRYGDECCSDVMTREWCVSRRILHRVFRLRQQHAELAADDTFAVWSFPRVTRRPVDGVQNEYTGSVLVGANQAVGHIIIATLNPNNMQFPVLIVFEGNHQREFTDAKAAGAASAKIVLAAHNLVSAHQERLRQIQVPEKY</sequence>
<protein>
    <submittedName>
        <fullName evidence="1">Uncharacterized protein</fullName>
    </submittedName>
</protein>
<dbReference type="Proteomes" id="UP001196413">
    <property type="component" value="Unassembled WGS sequence"/>
</dbReference>
<dbReference type="AlphaFoldDB" id="A0AAD5MI04"/>
<accession>A0AAD5MI04</accession>
<name>A0AAD5MI04_PARTN</name>
<evidence type="ECO:0000313" key="2">
    <source>
        <dbReference type="Proteomes" id="UP001196413"/>
    </source>
</evidence>
<dbReference type="EMBL" id="JAHQIW010003000">
    <property type="protein sequence ID" value="KAJ1357038.1"/>
    <property type="molecule type" value="Genomic_DNA"/>
</dbReference>
<comment type="caution">
    <text evidence="1">The sequence shown here is derived from an EMBL/GenBank/DDBJ whole genome shotgun (WGS) entry which is preliminary data.</text>
</comment>
<evidence type="ECO:0000313" key="1">
    <source>
        <dbReference type="EMBL" id="KAJ1357038.1"/>
    </source>
</evidence>
<keyword evidence="2" id="KW-1185">Reference proteome</keyword>
<gene>
    <name evidence="1" type="ORF">KIN20_015059</name>
</gene>